<evidence type="ECO:0000313" key="2">
    <source>
        <dbReference type="Proteomes" id="UP000391834"/>
    </source>
</evidence>
<reference evidence="1 2" key="1">
    <citation type="submission" date="2019-10" db="EMBL/GenBank/DDBJ databases">
        <title>Prolixibacter strains distinguished by the presence of nitrate reductase genes were adept at nitrate-dependent anaerobic corrosion of metallic iron and carbon steel.</title>
        <authorList>
            <person name="Iino T."/>
            <person name="Shono N."/>
            <person name="Ito K."/>
            <person name="Nakamura R."/>
            <person name="Sueoka K."/>
            <person name="Harayama S."/>
            <person name="Ohkuma M."/>
        </authorList>
    </citation>
    <scope>NUCLEOTIDE SEQUENCE [LARGE SCALE GENOMIC DNA]</scope>
    <source>
        <strain evidence="1 2">JCM 13498</strain>
    </source>
</reference>
<name>A0A5M4AVV2_9BACT</name>
<organism evidence="1 2">
    <name type="scientific">Prolixibacter bellariivorans</name>
    <dbReference type="NCBI Taxonomy" id="314319"/>
    <lineage>
        <taxon>Bacteria</taxon>
        <taxon>Pseudomonadati</taxon>
        <taxon>Bacteroidota</taxon>
        <taxon>Bacteroidia</taxon>
        <taxon>Marinilabiliales</taxon>
        <taxon>Prolixibacteraceae</taxon>
        <taxon>Prolixibacter</taxon>
    </lineage>
</organism>
<keyword evidence="2" id="KW-1185">Reference proteome</keyword>
<accession>A0A5M4AVV2</accession>
<comment type="caution">
    <text evidence="1">The sequence shown here is derived from an EMBL/GenBank/DDBJ whole genome shotgun (WGS) entry which is preliminary data.</text>
</comment>
<dbReference type="Proteomes" id="UP000391834">
    <property type="component" value="Unassembled WGS sequence"/>
</dbReference>
<sequence>MGGQIGNKHFANKINNITTQKEIKLSIPIFYIYSNYKLTEFREDILGKINLEGKVGNEI</sequence>
<gene>
    <name evidence="1" type="ORF">PbJCM13498_07470</name>
</gene>
<evidence type="ECO:0000313" key="1">
    <source>
        <dbReference type="EMBL" id="GET31884.1"/>
    </source>
</evidence>
<dbReference type="AlphaFoldDB" id="A0A5M4AVV2"/>
<protein>
    <submittedName>
        <fullName evidence="1">Uncharacterized protein</fullName>
    </submittedName>
</protein>
<dbReference type="EMBL" id="BLAX01000001">
    <property type="protein sequence ID" value="GET31884.1"/>
    <property type="molecule type" value="Genomic_DNA"/>
</dbReference>
<proteinExistence type="predicted"/>